<proteinExistence type="predicted"/>
<gene>
    <name evidence="2" type="ORF">SPIRO4BDMA_50440</name>
</gene>
<name>A0A3P3XRK6_9SPIR</name>
<evidence type="ECO:0008006" key="3">
    <source>
        <dbReference type="Google" id="ProtNLM"/>
    </source>
</evidence>
<sequence>MHDIWKIREYYSIVVCRMVSIISIFFGFVLLMLAEWRYVRFSQKNQGKNKPEHHVPPLPGHTALQVPGYVLIVLGMCSALLHSEQNMKLPEYMRTVCLVLALTGGGFLVWTVFLEIPLGAKKSKVPRGHAYARGSYGKCRHPGFWWFLIFTLGIALWKSDFYAFLLFFFENALNLLLILLQDQYTFPIQFVDYREYAEKVPFLVPHFRKQHR</sequence>
<organism evidence="2">
    <name type="scientific">uncultured spirochete</name>
    <dbReference type="NCBI Taxonomy" id="156406"/>
    <lineage>
        <taxon>Bacteria</taxon>
        <taxon>Pseudomonadati</taxon>
        <taxon>Spirochaetota</taxon>
        <taxon>Spirochaetia</taxon>
        <taxon>Spirochaetales</taxon>
        <taxon>environmental samples</taxon>
    </lineage>
</organism>
<feature type="transmembrane region" description="Helical" evidence="1">
    <location>
        <begin position="144"/>
        <end position="169"/>
    </location>
</feature>
<feature type="transmembrane region" description="Helical" evidence="1">
    <location>
        <begin position="12"/>
        <end position="34"/>
    </location>
</feature>
<evidence type="ECO:0000256" key="1">
    <source>
        <dbReference type="SAM" id="Phobius"/>
    </source>
</evidence>
<reference evidence="2" key="1">
    <citation type="submission" date="2017-02" db="EMBL/GenBank/DDBJ databases">
        <authorList>
            <person name="Regsiter A."/>
            <person name="William W."/>
        </authorList>
    </citation>
    <scope>NUCLEOTIDE SEQUENCE</scope>
    <source>
        <strain evidence="2">BdmA 4</strain>
    </source>
</reference>
<feature type="transmembrane region" description="Helical" evidence="1">
    <location>
        <begin position="95"/>
        <end position="113"/>
    </location>
</feature>
<accession>A0A3P3XRK6</accession>
<keyword evidence="1" id="KW-0472">Membrane</keyword>
<dbReference type="AlphaFoldDB" id="A0A3P3XRK6"/>
<dbReference type="EMBL" id="FWDO01000005">
    <property type="protein sequence ID" value="SLM18925.1"/>
    <property type="molecule type" value="Genomic_DNA"/>
</dbReference>
<dbReference type="Gene3D" id="1.20.120.1630">
    <property type="match status" value="1"/>
</dbReference>
<keyword evidence="1" id="KW-1133">Transmembrane helix</keyword>
<evidence type="ECO:0000313" key="2">
    <source>
        <dbReference type="EMBL" id="SLM18925.1"/>
    </source>
</evidence>
<keyword evidence="1" id="KW-0812">Transmembrane</keyword>
<protein>
    <recommendedName>
        <fullName evidence="3">Isoprenylcysteine carboxyl methyltransferase</fullName>
    </recommendedName>
</protein>
<feature type="transmembrane region" description="Helical" evidence="1">
    <location>
        <begin position="66"/>
        <end position="83"/>
    </location>
</feature>